<dbReference type="OrthoDB" id="603at2759"/>
<comment type="caution">
    <text evidence="1">The sequence shown here is derived from an EMBL/GenBank/DDBJ whole genome shotgun (WGS) entry which is preliminary data.</text>
</comment>
<reference evidence="1 2" key="1">
    <citation type="submission" date="2017-12" db="EMBL/GenBank/DDBJ databases">
        <title>Gene loss provides genomic basis for host adaptation in cereal stripe rust fungi.</title>
        <authorList>
            <person name="Xia C."/>
        </authorList>
    </citation>
    <scope>NUCLEOTIDE SEQUENCE [LARGE SCALE GENOMIC DNA]</scope>
    <source>
        <strain evidence="1 2">93TX-2</strain>
    </source>
</reference>
<keyword evidence="2" id="KW-1185">Reference proteome</keyword>
<sequence length="47" mass="5096">MDILDECALENSCVVWGTSAKHARGQKVGLEHVLDDEDVVTSKADPI</sequence>
<reference evidence="2" key="3">
    <citation type="journal article" date="2018" name="Mol. Plant Microbe Interact.">
        <title>Genome sequence resources for the wheat stripe rust pathogen (Puccinia striiformis f. sp. tritici) and the barley stripe rust pathogen (Puccinia striiformis f. sp. hordei).</title>
        <authorList>
            <person name="Xia C."/>
            <person name="Wang M."/>
            <person name="Yin C."/>
            <person name="Cornejo O.E."/>
            <person name="Hulbert S.H."/>
            <person name="Chen X."/>
        </authorList>
    </citation>
    <scope>NUCLEOTIDE SEQUENCE [LARGE SCALE GENOMIC DNA]</scope>
    <source>
        <strain evidence="2">93TX-2</strain>
    </source>
</reference>
<gene>
    <name evidence="1" type="ORF">PSHT_13107</name>
</gene>
<accession>A0A2S4UST2</accession>
<proteinExistence type="predicted"/>
<dbReference type="AlphaFoldDB" id="A0A2S4UST2"/>
<reference evidence="2" key="2">
    <citation type="journal article" date="2018" name="BMC Genomics">
        <title>Genomic insights into host adaptation between the wheat stripe rust pathogen (Puccinia striiformis f. sp. tritici) and the barley stripe rust pathogen (Puccinia striiformis f. sp. hordei).</title>
        <authorList>
            <person name="Xia C."/>
            <person name="Wang M."/>
            <person name="Yin C."/>
            <person name="Cornejo O.E."/>
            <person name="Hulbert S.H."/>
            <person name="Chen X."/>
        </authorList>
    </citation>
    <scope>NUCLEOTIDE SEQUENCE [LARGE SCALE GENOMIC DNA]</scope>
    <source>
        <strain evidence="2">93TX-2</strain>
    </source>
</reference>
<dbReference type="Proteomes" id="UP000238274">
    <property type="component" value="Unassembled WGS sequence"/>
</dbReference>
<organism evidence="1 2">
    <name type="scientific">Puccinia striiformis</name>
    <dbReference type="NCBI Taxonomy" id="27350"/>
    <lineage>
        <taxon>Eukaryota</taxon>
        <taxon>Fungi</taxon>
        <taxon>Dikarya</taxon>
        <taxon>Basidiomycota</taxon>
        <taxon>Pucciniomycotina</taxon>
        <taxon>Pucciniomycetes</taxon>
        <taxon>Pucciniales</taxon>
        <taxon>Pucciniaceae</taxon>
        <taxon>Puccinia</taxon>
    </lineage>
</organism>
<dbReference type="InterPro" id="IPR012675">
    <property type="entry name" value="Beta-grasp_dom_sf"/>
</dbReference>
<protein>
    <submittedName>
        <fullName evidence="1">Uncharacterized protein</fullName>
    </submittedName>
</protein>
<dbReference type="VEuPathDB" id="FungiDB:PSHT_13107"/>
<dbReference type="Gene3D" id="3.10.20.30">
    <property type="match status" value="1"/>
</dbReference>
<dbReference type="EMBL" id="PKSM01000254">
    <property type="protein sequence ID" value="POW00310.1"/>
    <property type="molecule type" value="Genomic_DNA"/>
</dbReference>
<evidence type="ECO:0000313" key="1">
    <source>
        <dbReference type="EMBL" id="POW00310.1"/>
    </source>
</evidence>
<name>A0A2S4UST2_9BASI</name>
<evidence type="ECO:0000313" key="2">
    <source>
        <dbReference type="Proteomes" id="UP000238274"/>
    </source>
</evidence>